<evidence type="ECO:0000256" key="1">
    <source>
        <dbReference type="SAM" id="MobiDB-lite"/>
    </source>
</evidence>
<keyword evidence="2" id="KW-0472">Membrane</keyword>
<evidence type="ECO:0000256" key="2">
    <source>
        <dbReference type="SAM" id="Phobius"/>
    </source>
</evidence>
<feature type="compositionally biased region" description="Basic and acidic residues" evidence="1">
    <location>
        <begin position="25"/>
        <end position="38"/>
    </location>
</feature>
<organism evidence="3 4">
    <name type="scientific">Hyaloscypha variabilis (strain UAMH 11265 / GT02V1 / F)</name>
    <name type="common">Meliniomyces variabilis</name>
    <dbReference type="NCBI Taxonomy" id="1149755"/>
    <lineage>
        <taxon>Eukaryota</taxon>
        <taxon>Fungi</taxon>
        <taxon>Dikarya</taxon>
        <taxon>Ascomycota</taxon>
        <taxon>Pezizomycotina</taxon>
        <taxon>Leotiomycetes</taxon>
        <taxon>Helotiales</taxon>
        <taxon>Hyaloscyphaceae</taxon>
        <taxon>Hyaloscypha</taxon>
        <taxon>Hyaloscypha variabilis</taxon>
    </lineage>
</organism>
<evidence type="ECO:0000313" key="3">
    <source>
        <dbReference type="EMBL" id="PMD34957.1"/>
    </source>
</evidence>
<dbReference type="STRING" id="1149755.A0A2J6R8X0"/>
<proteinExistence type="predicted"/>
<feature type="region of interest" description="Disordered" evidence="1">
    <location>
        <begin position="21"/>
        <end position="57"/>
    </location>
</feature>
<keyword evidence="2" id="KW-0812">Transmembrane</keyword>
<feature type="transmembrane region" description="Helical" evidence="2">
    <location>
        <begin position="283"/>
        <end position="306"/>
    </location>
</feature>
<gene>
    <name evidence="3" type="ORF">L207DRAFT_638433</name>
</gene>
<sequence>MADLLLERLPPVEADSIEWPKVPHTKIESKAIPDKEQKYLTQPSSEPKQLQDQASKNTVEFEGFDSCDKVHVQSSEVNQPTARTQGVEATIAEGRDRRSPRLGIFGSKKTQWPNPHLSLGTQCNRLGSNECYKAIGPAQDLFDLISKDIGDLLDARIEDLEEGEPVAGHILLFDMYMVGKSASTAQPTLLFTCQRPKPRRRAIKYIRESRILKGHPKILLAESSLPPLVSGTTYLRLLSGRDTFSNTVARQSLNTARTTLTTMLKRDATPTPSPAPSPKASHLWIAGPVIGTVAGLMAIFALIFLTSRRRRNHNIMSTAKSIDPEAMRKNQNSPILLPVPIFVSDLDFVSFGPRLNPLQPPLQPTEITPRLPAPLSTSPEMVHIKDYAPIFKPSLGHDHSTTEQFSGSPILGTSSRIRATIGGIFYAKGKYYGFTAAHPFAQFCEISADDEIPSGSLDIDAEFSFISDDDEELREGDMSEITITSQASMSSVESVTSISRSNTTTSTVLNTQVDNTVDRTPVDNSVAAVFRAEEVTDTSTADERSAIGHLSKSSLNGADLGLDWALIELLNQSVYKARHDKGLAGIGTGLSVPRWLSSNPTTSISVSAATGFSGRISGVLLPGSTLMRLTPRGKFQEVWSVRFDRALAEGDSGAWVVDSSSSGLYYGHIVAGAPGGQVAYIIPARNTFKEIEKVLGPLEIVGIDPIERWPHVTNFALTPHVT</sequence>
<dbReference type="EMBL" id="KZ613953">
    <property type="protein sequence ID" value="PMD34957.1"/>
    <property type="molecule type" value="Genomic_DNA"/>
</dbReference>
<dbReference type="AlphaFoldDB" id="A0A2J6R8X0"/>
<accession>A0A2J6R8X0</accession>
<keyword evidence="2" id="KW-1133">Transmembrane helix</keyword>
<evidence type="ECO:0000313" key="4">
    <source>
        <dbReference type="Proteomes" id="UP000235786"/>
    </source>
</evidence>
<reference evidence="3 4" key="1">
    <citation type="submission" date="2016-04" db="EMBL/GenBank/DDBJ databases">
        <title>A degradative enzymes factory behind the ericoid mycorrhizal symbiosis.</title>
        <authorList>
            <consortium name="DOE Joint Genome Institute"/>
            <person name="Martino E."/>
            <person name="Morin E."/>
            <person name="Grelet G."/>
            <person name="Kuo A."/>
            <person name="Kohler A."/>
            <person name="Daghino S."/>
            <person name="Barry K."/>
            <person name="Choi C."/>
            <person name="Cichocki N."/>
            <person name="Clum A."/>
            <person name="Copeland A."/>
            <person name="Hainaut M."/>
            <person name="Haridas S."/>
            <person name="Labutti K."/>
            <person name="Lindquist E."/>
            <person name="Lipzen A."/>
            <person name="Khouja H.-R."/>
            <person name="Murat C."/>
            <person name="Ohm R."/>
            <person name="Olson A."/>
            <person name="Spatafora J."/>
            <person name="Veneault-Fourrey C."/>
            <person name="Henrissat B."/>
            <person name="Grigoriev I."/>
            <person name="Martin F."/>
            <person name="Perotto S."/>
        </authorList>
    </citation>
    <scope>NUCLEOTIDE SEQUENCE [LARGE SCALE GENOMIC DNA]</scope>
    <source>
        <strain evidence="3 4">F</strain>
    </source>
</reference>
<dbReference type="OrthoDB" id="409136at2759"/>
<feature type="compositionally biased region" description="Polar residues" evidence="1">
    <location>
        <begin position="39"/>
        <end position="57"/>
    </location>
</feature>
<name>A0A2J6R8X0_HYAVF</name>
<protein>
    <submittedName>
        <fullName evidence="3">Uncharacterized protein</fullName>
    </submittedName>
</protein>
<dbReference type="Proteomes" id="UP000235786">
    <property type="component" value="Unassembled WGS sequence"/>
</dbReference>
<keyword evidence="4" id="KW-1185">Reference proteome</keyword>